<dbReference type="GO" id="GO:0016755">
    <property type="term" value="F:aminoacyltransferase activity"/>
    <property type="evidence" value="ECO:0007669"/>
    <property type="project" value="InterPro"/>
</dbReference>
<keyword evidence="4" id="KW-0573">Peptidoglycan synthesis</keyword>
<dbReference type="OrthoDB" id="9785911at2"/>
<evidence type="ECO:0000313" key="9">
    <source>
        <dbReference type="Proteomes" id="UP000318297"/>
    </source>
</evidence>
<evidence type="ECO:0000256" key="3">
    <source>
        <dbReference type="ARBA" id="ARBA00022960"/>
    </source>
</evidence>
<dbReference type="EMBL" id="VIVQ01000001">
    <property type="protein sequence ID" value="TWE12431.1"/>
    <property type="molecule type" value="Genomic_DNA"/>
</dbReference>
<organism evidence="8 9">
    <name type="scientific">Rudaeicoccus suwonensis</name>
    <dbReference type="NCBI Taxonomy" id="657409"/>
    <lineage>
        <taxon>Bacteria</taxon>
        <taxon>Bacillati</taxon>
        <taxon>Actinomycetota</taxon>
        <taxon>Actinomycetes</taxon>
        <taxon>Micrococcales</taxon>
        <taxon>Dermacoccaceae</taxon>
        <taxon>Rudaeicoccus</taxon>
    </lineage>
</organism>
<dbReference type="PROSITE" id="PS51191">
    <property type="entry name" value="FEMABX"/>
    <property type="match status" value="1"/>
</dbReference>
<gene>
    <name evidence="8" type="ORF">BKA23_1239</name>
</gene>
<dbReference type="PANTHER" id="PTHR36174:SF1">
    <property type="entry name" value="LIPID II:GLYCINE GLYCYLTRANSFERASE"/>
    <property type="match status" value="1"/>
</dbReference>
<evidence type="ECO:0000259" key="7">
    <source>
        <dbReference type="Pfam" id="PF13480"/>
    </source>
</evidence>
<dbReference type="Gene3D" id="3.40.630.30">
    <property type="match status" value="2"/>
</dbReference>
<dbReference type="GO" id="GO:0008360">
    <property type="term" value="P:regulation of cell shape"/>
    <property type="evidence" value="ECO:0007669"/>
    <property type="project" value="UniProtKB-KW"/>
</dbReference>
<dbReference type="InterPro" id="IPR003447">
    <property type="entry name" value="FEMABX"/>
</dbReference>
<dbReference type="Pfam" id="PF13480">
    <property type="entry name" value="Acetyltransf_6"/>
    <property type="match status" value="1"/>
</dbReference>
<keyword evidence="3" id="KW-0133">Cell shape</keyword>
<keyword evidence="2 8" id="KW-0808">Transferase</keyword>
<dbReference type="AlphaFoldDB" id="A0A561E9Z9"/>
<dbReference type="SUPFAM" id="SSF55729">
    <property type="entry name" value="Acyl-CoA N-acyltransferases (Nat)"/>
    <property type="match status" value="2"/>
</dbReference>
<reference evidence="8 9" key="1">
    <citation type="submission" date="2019-06" db="EMBL/GenBank/DDBJ databases">
        <title>Sequencing the genomes of 1000 actinobacteria strains.</title>
        <authorList>
            <person name="Klenk H.-P."/>
        </authorList>
    </citation>
    <scope>NUCLEOTIDE SEQUENCE [LARGE SCALE GENOMIC DNA]</scope>
    <source>
        <strain evidence="8 9">DSM 19560</strain>
    </source>
</reference>
<name>A0A561E9Z9_9MICO</name>
<comment type="similarity">
    <text evidence="1">Belongs to the FemABX family.</text>
</comment>
<comment type="caution">
    <text evidence="8">The sequence shown here is derived from an EMBL/GenBank/DDBJ whole genome shotgun (WGS) entry which is preliminary data.</text>
</comment>
<evidence type="ECO:0000313" key="8">
    <source>
        <dbReference type="EMBL" id="TWE12431.1"/>
    </source>
</evidence>
<evidence type="ECO:0000256" key="4">
    <source>
        <dbReference type="ARBA" id="ARBA00022984"/>
    </source>
</evidence>
<dbReference type="Proteomes" id="UP000318297">
    <property type="component" value="Unassembled WGS sequence"/>
</dbReference>
<dbReference type="PANTHER" id="PTHR36174">
    <property type="entry name" value="LIPID II:GLYCINE GLYCYLTRANSFERASE"/>
    <property type="match status" value="1"/>
</dbReference>
<keyword evidence="6" id="KW-0961">Cell wall biogenesis/degradation</keyword>
<dbReference type="GO" id="GO:0009252">
    <property type="term" value="P:peptidoglycan biosynthetic process"/>
    <property type="evidence" value="ECO:0007669"/>
    <property type="project" value="UniProtKB-KW"/>
</dbReference>
<evidence type="ECO:0000256" key="6">
    <source>
        <dbReference type="ARBA" id="ARBA00023316"/>
    </source>
</evidence>
<protein>
    <submittedName>
        <fullName evidence="8">Lipid II:glycine glycyltransferase (Peptidoglycan interpeptide bridge formation enzyme)</fullName>
    </submittedName>
</protein>
<feature type="domain" description="BioF2-like acetyltransferase" evidence="7">
    <location>
        <begin position="148"/>
        <end position="280"/>
    </location>
</feature>
<dbReference type="InterPro" id="IPR016181">
    <property type="entry name" value="Acyl_CoA_acyltransferase"/>
</dbReference>
<dbReference type="InterPro" id="IPR050644">
    <property type="entry name" value="PG_Glycine_Bridge_Synth"/>
</dbReference>
<dbReference type="RefSeq" id="WP_145226441.1">
    <property type="nucleotide sequence ID" value="NZ_VIVQ01000001.1"/>
</dbReference>
<dbReference type="InterPro" id="IPR038740">
    <property type="entry name" value="BioF2-like_GNAT_dom"/>
</dbReference>
<evidence type="ECO:0000256" key="1">
    <source>
        <dbReference type="ARBA" id="ARBA00009943"/>
    </source>
</evidence>
<evidence type="ECO:0000256" key="2">
    <source>
        <dbReference type="ARBA" id="ARBA00022679"/>
    </source>
</evidence>
<keyword evidence="9" id="KW-1185">Reference proteome</keyword>
<dbReference type="GO" id="GO:0071555">
    <property type="term" value="P:cell wall organization"/>
    <property type="evidence" value="ECO:0007669"/>
    <property type="project" value="UniProtKB-KW"/>
</dbReference>
<sequence>MITLDECTDHREWDGLVTAHDGHPLQLWGWGEVKAAHGWRVVRLRAMRDGTAVGGAQMLVRSVPFPLRAIAYLPRGPIGVPAQTGELLEAVAAYARTTFKAVVLTIEPDWEELPTLPARWSRSDNAILMPHTLILDLTRSEDELMSDMSKKTRQYIRKSGREEQLQIRQVTEVAALDGCLDVYRETAHRADFALHGDAYYRDVFTELDDASPVFAAYAGEEPVAFLWLATSAATTFELYGGMNDLGQKLRANYALKWHAITAMKARGVTRYDLNGLVSEGVSTFKQGFAGHENLLVGSYDRPLSPLYPVWARGLPLARKALRKLRR</sequence>
<keyword evidence="5" id="KW-0012">Acyltransferase</keyword>
<proteinExistence type="inferred from homology"/>
<evidence type="ECO:0000256" key="5">
    <source>
        <dbReference type="ARBA" id="ARBA00023315"/>
    </source>
</evidence>
<accession>A0A561E9Z9</accession>